<dbReference type="InterPro" id="IPR000160">
    <property type="entry name" value="GGDEF_dom"/>
</dbReference>
<feature type="transmembrane region" description="Helical" evidence="2">
    <location>
        <begin position="20"/>
        <end position="42"/>
    </location>
</feature>
<dbReference type="RefSeq" id="WP_189674745.1">
    <property type="nucleotide sequence ID" value="NZ_BNAQ01000001.1"/>
</dbReference>
<organism evidence="5 6">
    <name type="scientific">Sphingomonas glacialis</name>
    <dbReference type="NCBI Taxonomy" id="658225"/>
    <lineage>
        <taxon>Bacteria</taxon>
        <taxon>Pseudomonadati</taxon>
        <taxon>Pseudomonadota</taxon>
        <taxon>Alphaproteobacteria</taxon>
        <taxon>Sphingomonadales</taxon>
        <taxon>Sphingomonadaceae</taxon>
        <taxon>Sphingomonas</taxon>
    </lineage>
</organism>
<dbReference type="InterPro" id="IPR029787">
    <property type="entry name" value="Nucleotide_cyclase"/>
</dbReference>
<name>A0ABQ3LBB2_9SPHN</name>
<evidence type="ECO:0000259" key="3">
    <source>
        <dbReference type="PROSITE" id="PS50885"/>
    </source>
</evidence>
<dbReference type="Gene3D" id="3.30.70.270">
    <property type="match status" value="1"/>
</dbReference>
<dbReference type="PROSITE" id="PS50887">
    <property type="entry name" value="GGDEF"/>
    <property type="match status" value="1"/>
</dbReference>
<dbReference type="Pfam" id="PF00990">
    <property type="entry name" value="GGDEF"/>
    <property type="match status" value="1"/>
</dbReference>
<feature type="domain" description="HAMP" evidence="3">
    <location>
        <begin position="68"/>
        <end position="120"/>
    </location>
</feature>
<comment type="caution">
    <text evidence="5">The sequence shown here is derived from an EMBL/GenBank/DDBJ whole genome shotgun (WGS) entry which is preliminary data.</text>
</comment>
<feature type="domain" description="GGDEF" evidence="4">
    <location>
        <begin position="152"/>
        <end position="282"/>
    </location>
</feature>
<dbReference type="CDD" id="cd01949">
    <property type="entry name" value="GGDEF"/>
    <property type="match status" value="1"/>
</dbReference>
<dbReference type="SMART" id="SM00267">
    <property type="entry name" value="GGDEF"/>
    <property type="match status" value="1"/>
</dbReference>
<dbReference type="PROSITE" id="PS50885">
    <property type="entry name" value="HAMP"/>
    <property type="match status" value="1"/>
</dbReference>
<evidence type="ECO:0000259" key="4">
    <source>
        <dbReference type="PROSITE" id="PS50887"/>
    </source>
</evidence>
<evidence type="ECO:0000313" key="6">
    <source>
        <dbReference type="Proteomes" id="UP000652430"/>
    </source>
</evidence>
<dbReference type="EC" id="2.7.7.65" evidence="1"/>
<evidence type="ECO:0000256" key="2">
    <source>
        <dbReference type="SAM" id="Phobius"/>
    </source>
</evidence>
<reference evidence="6" key="1">
    <citation type="journal article" date="2019" name="Int. J. Syst. Evol. Microbiol.">
        <title>The Global Catalogue of Microorganisms (GCM) 10K type strain sequencing project: providing services to taxonomists for standard genome sequencing and annotation.</title>
        <authorList>
            <consortium name="The Broad Institute Genomics Platform"/>
            <consortium name="The Broad Institute Genome Sequencing Center for Infectious Disease"/>
            <person name="Wu L."/>
            <person name="Ma J."/>
        </authorList>
    </citation>
    <scope>NUCLEOTIDE SEQUENCE [LARGE SCALE GENOMIC DNA]</scope>
    <source>
        <strain evidence="6">CGMCC 1.8957</strain>
    </source>
</reference>
<dbReference type="PANTHER" id="PTHR45138">
    <property type="entry name" value="REGULATORY COMPONENTS OF SENSORY TRANSDUCTION SYSTEM"/>
    <property type="match status" value="1"/>
</dbReference>
<protein>
    <recommendedName>
        <fullName evidence="1">diguanylate cyclase</fullName>
        <ecNumber evidence="1">2.7.7.65</ecNumber>
    </recommendedName>
</protein>
<sequence>MRFYQATRFLFPRNFQFRMFSICFGAVHLPIIVFCVSELVLARWDWRLFAALLVATLVGTVTAIVALRGLLAPVAHATDLLQSLQRGEPVPPVPTGGDDLVGALLASVARASAETHARVERLADAAEKDVLTGLRNRRGFMDAIAPVLRDDRNSVVAVLDLDHFKAVNDRHGHDEGDRVLVEFAKRLQTELRRSDLPARWGGEEFAILLPDTALDEATEIVERLRASLHRDEIGHRGGDALTFSCGLAVVRDYASLKSAMLRADSALYDAKRSGRDRVRSVA</sequence>
<keyword evidence="2" id="KW-1133">Transmembrane helix</keyword>
<dbReference type="SUPFAM" id="SSF55073">
    <property type="entry name" value="Nucleotide cyclase"/>
    <property type="match status" value="1"/>
</dbReference>
<dbReference type="InterPro" id="IPR050469">
    <property type="entry name" value="Diguanylate_Cyclase"/>
</dbReference>
<evidence type="ECO:0000256" key="1">
    <source>
        <dbReference type="ARBA" id="ARBA00012528"/>
    </source>
</evidence>
<dbReference type="NCBIfam" id="TIGR00254">
    <property type="entry name" value="GGDEF"/>
    <property type="match status" value="1"/>
</dbReference>
<dbReference type="InterPro" id="IPR003660">
    <property type="entry name" value="HAMP_dom"/>
</dbReference>
<gene>
    <name evidence="5" type="ORF">GCM10008023_01910</name>
</gene>
<keyword evidence="2" id="KW-0472">Membrane</keyword>
<keyword evidence="2" id="KW-0812">Transmembrane</keyword>
<proteinExistence type="predicted"/>
<dbReference type="InterPro" id="IPR043128">
    <property type="entry name" value="Rev_trsase/Diguanyl_cyclase"/>
</dbReference>
<dbReference type="Proteomes" id="UP000652430">
    <property type="component" value="Unassembled WGS sequence"/>
</dbReference>
<feature type="transmembrane region" description="Helical" evidence="2">
    <location>
        <begin position="48"/>
        <end position="71"/>
    </location>
</feature>
<dbReference type="PANTHER" id="PTHR45138:SF24">
    <property type="entry name" value="DIGUANYLATE CYCLASE DGCC-RELATED"/>
    <property type="match status" value="1"/>
</dbReference>
<keyword evidence="6" id="KW-1185">Reference proteome</keyword>
<evidence type="ECO:0000313" key="5">
    <source>
        <dbReference type="EMBL" id="GHH07629.1"/>
    </source>
</evidence>
<accession>A0ABQ3LBB2</accession>
<dbReference type="EMBL" id="BNAQ01000001">
    <property type="protein sequence ID" value="GHH07629.1"/>
    <property type="molecule type" value="Genomic_DNA"/>
</dbReference>